<dbReference type="PANTHER" id="PTHR43591">
    <property type="entry name" value="METHYLTRANSFERASE"/>
    <property type="match status" value="1"/>
</dbReference>
<gene>
    <name evidence="2" type="ORF">A4R43_37185</name>
</gene>
<dbReference type="InterPro" id="IPR029063">
    <property type="entry name" value="SAM-dependent_MTases_sf"/>
</dbReference>
<dbReference type="Proteomes" id="UP000250434">
    <property type="component" value="Chromosome"/>
</dbReference>
<evidence type="ECO:0000313" key="2">
    <source>
        <dbReference type="EMBL" id="AXB47397.1"/>
    </source>
</evidence>
<evidence type="ECO:0000259" key="1">
    <source>
        <dbReference type="Pfam" id="PF13649"/>
    </source>
</evidence>
<dbReference type="OrthoDB" id="9805171at2"/>
<sequence length="240" mass="26291">MSESTTHWNDVGIDYDKVLNTDESNVKLLAAAVGLLPPDTKDLLDIGAGTGRLTSLVRKALPDATILGVDPAPTMVEAAEIKFADDPKVSFAGGLVEDLSFIPDNSFDAVISSFALHHLELDTYKQAAAELFRVLRPGGRFVNADQFCRVMGPAGSPERAKDVLDLLTAKAKHYLEHASFERMLLQIDLLPRFMREDGEILTTPEFWTEKLLSAGFASAHIVETPPAELYNRVIWAVKPS</sequence>
<dbReference type="InterPro" id="IPR041698">
    <property type="entry name" value="Methyltransf_25"/>
</dbReference>
<dbReference type="CDD" id="cd02440">
    <property type="entry name" value="AdoMet_MTases"/>
    <property type="match status" value="1"/>
</dbReference>
<evidence type="ECO:0000313" key="3">
    <source>
        <dbReference type="Proteomes" id="UP000250434"/>
    </source>
</evidence>
<reference evidence="2 3" key="1">
    <citation type="submission" date="2016-04" db="EMBL/GenBank/DDBJ databases">
        <title>Complete genome sequence and analysis of deep-sea sediment isolate, Amycolatopsis sp. WP1.</title>
        <authorList>
            <person name="Wang H."/>
            <person name="Chen S."/>
            <person name="Wu Q."/>
        </authorList>
    </citation>
    <scope>NUCLEOTIDE SEQUENCE [LARGE SCALE GENOMIC DNA]</scope>
    <source>
        <strain evidence="2 3">WP1</strain>
    </source>
</reference>
<feature type="domain" description="Methyltransferase" evidence="1">
    <location>
        <begin position="44"/>
        <end position="139"/>
    </location>
</feature>
<protein>
    <recommendedName>
        <fullName evidence="1">Methyltransferase domain-containing protein</fullName>
    </recommendedName>
</protein>
<keyword evidence="3" id="KW-1185">Reference proteome</keyword>
<accession>A0A344LH73</accession>
<dbReference type="AlphaFoldDB" id="A0A344LH73"/>
<dbReference type="Pfam" id="PF13649">
    <property type="entry name" value="Methyltransf_25"/>
    <property type="match status" value="1"/>
</dbReference>
<dbReference type="Gene3D" id="3.40.50.150">
    <property type="entry name" value="Vaccinia Virus protein VP39"/>
    <property type="match status" value="1"/>
</dbReference>
<name>A0A344LH73_9PSEU</name>
<dbReference type="SUPFAM" id="SSF53335">
    <property type="entry name" value="S-adenosyl-L-methionine-dependent methyltransferases"/>
    <property type="match status" value="1"/>
</dbReference>
<dbReference type="KEGG" id="aab:A4R43_37185"/>
<dbReference type="EMBL" id="CP015163">
    <property type="protein sequence ID" value="AXB47397.1"/>
    <property type="molecule type" value="Genomic_DNA"/>
</dbReference>
<proteinExistence type="predicted"/>
<organism evidence="2 3">
    <name type="scientific">Amycolatopsis albispora</name>
    <dbReference type="NCBI Taxonomy" id="1804986"/>
    <lineage>
        <taxon>Bacteria</taxon>
        <taxon>Bacillati</taxon>
        <taxon>Actinomycetota</taxon>
        <taxon>Actinomycetes</taxon>
        <taxon>Pseudonocardiales</taxon>
        <taxon>Pseudonocardiaceae</taxon>
        <taxon>Amycolatopsis</taxon>
    </lineage>
</organism>
<dbReference type="RefSeq" id="WP_113696455.1">
    <property type="nucleotide sequence ID" value="NZ_CP015163.1"/>
</dbReference>